<reference evidence="4" key="1">
    <citation type="thesis" date="2020" institute="ProQuest LLC" country="789 East Eisenhower Parkway, Ann Arbor, MI, USA">
        <title>Comparative Genomics and Chromosome Evolution.</title>
        <authorList>
            <person name="Mudd A.B."/>
        </authorList>
    </citation>
    <scope>NUCLEOTIDE SEQUENCE</scope>
    <source>
        <strain evidence="4">Female2</strain>
        <tissue evidence="4">Blood</tissue>
    </source>
</reference>
<name>A0A8T2IJQ0_9PIPI</name>
<dbReference type="EMBL" id="JAACNH010000653">
    <property type="protein sequence ID" value="KAG8430761.1"/>
    <property type="molecule type" value="Genomic_DNA"/>
</dbReference>
<evidence type="ECO:0000256" key="1">
    <source>
        <dbReference type="ARBA" id="ARBA00004141"/>
    </source>
</evidence>
<keyword evidence="2" id="KW-0812">Transmembrane</keyword>
<sequence>MAQEKQRTLRCSYLLAAADISCLFMQFSVTPHMAKSLGLDAVGIGYLQTFFGILQLIGGPIFGRFSDQYGARAALTLSFLSSSLYYAILTFTTNIPLLFISRIPSIFMHGLPGTLSAPTYIALAVSLLCCAVVSFSFPPKTKIKQDGSNFVQNLSKPFRVFNLEQFKHLLSLPDVKQIFIVKVLSGFPIGIFMIMFSVISVDFFGLNAATAGYLMSYFGILQMVFQGIFVGLLTAKFPEDSLLLLSLIVSTGVGFGM</sequence>
<dbReference type="SUPFAM" id="SSF103473">
    <property type="entry name" value="MFS general substrate transporter"/>
    <property type="match status" value="1"/>
</dbReference>
<dbReference type="GO" id="GO:0005635">
    <property type="term" value="C:nuclear envelope"/>
    <property type="evidence" value="ECO:0007669"/>
    <property type="project" value="TreeGrafter"/>
</dbReference>
<keyword evidence="2" id="KW-1133">Transmembrane helix</keyword>
<dbReference type="PANTHER" id="PTHR24002:SF3">
    <property type="entry name" value="SOLUTE CARRIER FAMILY 22 MEMBER 18"/>
    <property type="match status" value="1"/>
</dbReference>
<comment type="subcellular location">
    <subcellularLocation>
        <location evidence="1">Membrane</location>
        <topology evidence="1">Multi-pass membrane protein</topology>
    </subcellularLocation>
</comment>
<dbReference type="OrthoDB" id="440553at2759"/>
<dbReference type="Proteomes" id="UP000812440">
    <property type="component" value="Unassembled WGS sequence"/>
</dbReference>
<gene>
    <name evidence="4" type="ORF">GDO86_020042</name>
</gene>
<feature type="transmembrane region" description="Helical" evidence="2">
    <location>
        <begin position="74"/>
        <end position="100"/>
    </location>
</feature>
<feature type="transmembrane region" description="Helical" evidence="2">
    <location>
        <begin position="41"/>
        <end position="62"/>
    </location>
</feature>
<protein>
    <recommendedName>
        <fullName evidence="3">Major facilitator superfamily (MFS) profile domain-containing protein</fullName>
    </recommendedName>
</protein>
<dbReference type="GO" id="GO:0016020">
    <property type="term" value="C:membrane"/>
    <property type="evidence" value="ECO:0007669"/>
    <property type="project" value="UniProtKB-SubCell"/>
</dbReference>
<accession>A0A8T2IJQ0</accession>
<comment type="caution">
    <text evidence="4">The sequence shown here is derived from an EMBL/GenBank/DDBJ whole genome shotgun (WGS) entry which is preliminary data.</text>
</comment>
<keyword evidence="2" id="KW-0472">Membrane</keyword>
<evidence type="ECO:0000256" key="2">
    <source>
        <dbReference type="SAM" id="Phobius"/>
    </source>
</evidence>
<evidence type="ECO:0000313" key="5">
    <source>
        <dbReference type="Proteomes" id="UP000812440"/>
    </source>
</evidence>
<dbReference type="Gene3D" id="1.20.1250.20">
    <property type="entry name" value="MFS general substrate transporter like domains"/>
    <property type="match status" value="1"/>
</dbReference>
<dbReference type="InterPro" id="IPR020846">
    <property type="entry name" value="MFS_dom"/>
</dbReference>
<feature type="transmembrane region" description="Helical" evidence="2">
    <location>
        <begin position="12"/>
        <end position="29"/>
    </location>
</feature>
<keyword evidence="5" id="KW-1185">Reference proteome</keyword>
<evidence type="ECO:0000259" key="3">
    <source>
        <dbReference type="PROSITE" id="PS50850"/>
    </source>
</evidence>
<feature type="transmembrane region" description="Helical" evidence="2">
    <location>
        <begin position="213"/>
        <end position="235"/>
    </location>
</feature>
<feature type="transmembrane region" description="Helical" evidence="2">
    <location>
        <begin position="120"/>
        <end position="137"/>
    </location>
</feature>
<dbReference type="InterPro" id="IPR011701">
    <property type="entry name" value="MFS"/>
</dbReference>
<evidence type="ECO:0000313" key="4">
    <source>
        <dbReference type="EMBL" id="KAG8430761.1"/>
    </source>
</evidence>
<dbReference type="GO" id="GO:0022857">
    <property type="term" value="F:transmembrane transporter activity"/>
    <property type="evidence" value="ECO:0007669"/>
    <property type="project" value="InterPro"/>
</dbReference>
<dbReference type="AlphaFoldDB" id="A0A8T2IJQ0"/>
<feature type="non-terminal residue" evidence="4">
    <location>
        <position position="257"/>
    </location>
</feature>
<organism evidence="4 5">
    <name type="scientific">Hymenochirus boettgeri</name>
    <name type="common">Congo dwarf clawed frog</name>
    <dbReference type="NCBI Taxonomy" id="247094"/>
    <lineage>
        <taxon>Eukaryota</taxon>
        <taxon>Metazoa</taxon>
        <taxon>Chordata</taxon>
        <taxon>Craniata</taxon>
        <taxon>Vertebrata</taxon>
        <taxon>Euteleostomi</taxon>
        <taxon>Amphibia</taxon>
        <taxon>Batrachia</taxon>
        <taxon>Anura</taxon>
        <taxon>Pipoidea</taxon>
        <taxon>Pipidae</taxon>
        <taxon>Pipinae</taxon>
        <taxon>Hymenochirus</taxon>
    </lineage>
</organism>
<feature type="domain" description="Major facilitator superfamily (MFS) profile" evidence="3">
    <location>
        <begin position="5"/>
        <end position="257"/>
    </location>
</feature>
<dbReference type="PROSITE" id="PS50850">
    <property type="entry name" value="MFS"/>
    <property type="match status" value="1"/>
</dbReference>
<proteinExistence type="predicted"/>
<dbReference type="Pfam" id="PF07690">
    <property type="entry name" value="MFS_1"/>
    <property type="match status" value="1"/>
</dbReference>
<dbReference type="PANTHER" id="PTHR24002">
    <property type="entry name" value="SOLUTE CARRIER FAMILY 22 MEMBER 18"/>
    <property type="match status" value="1"/>
</dbReference>
<dbReference type="InterPro" id="IPR036259">
    <property type="entry name" value="MFS_trans_sf"/>
</dbReference>
<feature type="transmembrane region" description="Helical" evidence="2">
    <location>
        <begin position="179"/>
        <end position="201"/>
    </location>
</feature>